<evidence type="ECO:0000256" key="1">
    <source>
        <dbReference type="SAM" id="SignalP"/>
    </source>
</evidence>
<keyword evidence="1" id="KW-0732">Signal</keyword>
<dbReference type="Pfam" id="PF03995">
    <property type="entry name" value="Inhibitor_I36"/>
    <property type="match status" value="1"/>
</dbReference>
<name>A0ABP7I4M1_9ACTN</name>
<feature type="chain" id="PRO_5045945255" description="Peptidase inhibitor family I36" evidence="1">
    <location>
        <begin position="36"/>
        <end position="129"/>
    </location>
</feature>
<dbReference type="InterPro" id="IPR011024">
    <property type="entry name" value="G_crystallin-like"/>
</dbReference>
<dbReference type="Proteomes" id="UP001500888">
    <property type="component" value="Unassembled WGS sequence"/>
</dbReference>
<comment type="caution">
    <text evidence="2">The sequence shown here is derived from an EMBL/GenBank/DDBJ whole genome shotgun (WGS) entry which is preliminary data.</text>
</comment>
<evidence type="ECO:0008006" key="4">
    <source>
        <dbReference type="Google" id="ProtNLM"/>
    </source>
</evidence>
<sequence>MSRRFLAFSRRTCAILSAATLIPLTLALGQGTANAAKSDCLSSPARLCIWDGANYSGARYEYGGDWSGCVNIPTTWNDRVSSVYNRMIPPVTVYEHANCTGANAYFRSGISANLGSNLNNKVTSFWFGD</sequence>
<protein>
    <recommendedName>
        <fullName evidence="4">Peptidase inhibitor family I36</fullName>
    </recommendedName>
</protein>
<evidence type="ECO:0000313" key="2">
    <source>
        <dbReference type="EMBL" id="GAA3809494.1"/>
    </source>
</evidence>
<feature type="signal peptide" evidence="1">
    <location>
        <begin position="1"/>
        <end position="35"/>
    </location>
</feature>
<dbReference type="EMBL" id="BAAAZR010000007">
    <property type="protein sequence ID" value="GAA3809494.1"/>
    <property type="molecule type" value="Genomic_DNA"/>
</dbReference>
<evidence type="ECO:0000313" key="3">
    <source>
        <dbReference type="Proteomes" id="UP001500888"/>
    </source>
</evidence>
<reference evidence="3" key="1">
    <citation type="journal article" date="2019" name="Int. J. Syst. Evol. Microbiol.">
        <title>The Global Catalogue of Microorganisms (GCM) 10K type strain sequencing project: providing services to taxonomists for standard genome sequencing and annotation.</title>
        <authorList>
            <consortium name="The Broad Institute Genomics Platform"/>
            <consortium name="The Broad Institute Genome Sequencing Center for Infectious Disease"/>
            <person name="Wu L."/>
            <person name="Ma J."/>
        </authorList>
    </citation>
    <scope>NUCLEOTIDE SEQUENCE [LARGE SCALE GENOMIC DNA]</scope>
    <source>
        <strain evidence="3">JCM 16908</strain>
    </source>
</reference>
<dbReference type="SUPFAM" id="SSF49695">
    <property type="entry name" value="gamma-Crystallin-like"/>
    <property type="match status" value="1"/>
</dbReference>
<accession>A0ABP7I4M1</accession>
<dbReference type="RefSeq" id="WP_344939748.1">
    <property type="nucleotide sequence ID" value="NZ_BAAAZR010000007.1"/>
</dbReference>
<dbReference type="Gene3D" id="2.60.20.10">
    <property type="entry name" value="Crystallins"/>
    <property type="match status" value="1"/>
</dbReference>
<keyword evidence="3" id="KW-1185">Reference proteome</keyword>
<proteinExistence type="predicted"/>
<gene>
    <name evidence="2" type="ORF">GCM10022226_32280</name>
</gene>
<organism evidence="2 3">
    <name type="scientific">Sphaerisporangium flaviroseum</name>
    <dbReference type="NCBI Taxonomy" id="509199"/>
    <lineage>
        <taxon>Bacteria</taxon>
        <taxon>Bacillati</taxon>
        <taxon>Actinomycetota</taxon>
        <taxon>Actinomycetes</taxon>
        <taxon>Streptosporangiales</taxon>
        <taxon>Streptosporangiaceae</taxon>
        <taxon>Sphaerisporangium</taxon>
    </lineage>
</organism>